<name>A0A0A9Z7D3_LYGHE</name>
<evidence type="ECO:0000313" key="1">
    <source>
        <dbReference type="EMBL" id="JAG37695.1"/>
    </source>
</evidence>
<organism evidence="1">
    <name type="scientific">Lygus hesperus</name>
    <name type="common">Western plant bug</name>
    <dbReference type="NCBI Taxonomy" id="30085"/>
    <lineage>
        <taxon>Eukaryota</taxon>
        <taxon>Metazoa</taxon>
        <taxon>Ecdysozoa</taxon>
        <taxon>Arthropoda</taxon>
        <taxon>Hexapoda</taxon>
        <taxon>Insecta</taxon>
        <taxon>Pterygota</taxon>
        <taxon>Neoptera</taxon>
        <taxon>Paraneoptera</taxon>
        <taxon>Hemiptera</taxon>
        <taxon>Heteroptera</taxon>
        <taxon>Panheteroptera</taxon>
        <taxon>Cimicomorpha</taxon>
        <taxon>Miridae</taxon>
        <taxon>Mirini</taxon>
        <taxon>Lygus</taxon>
    </lineage>
</organism>
<dbReference type="EMBL" id="GBHO01005909">
    <property type="protein sequence ID" value="JAG37695.1"/>
    <property type="molecule type" value="Transcribed_RNA"/>
</dbReference>
<dbReference type="AlphaFoldDB" id="A0A0A9Z7D3"/>
<accession>A0A0A9Z7D3</accession>
<proteinExistence type="predicted"/>
<reference evidence="1" key="1">
    <citation type="journal article" date="2014" name="PLoS ONE">
        <title>Transcriptome-Based Identification of ABC Transporters in the Western Tarnished Plant Bug Lygus hesperus.</title>
        <authorList>
            <person name="Hull J.J."/>
            <person name="Chaney K."/>
            <person name="Geib S.M."/>
            <person name="Fabrick J.A."/>
            <person name="Brent C.S."/>
            <person name="Walsh D."/>
            <person name="Lavine L.C."/>
        </authorList>
    </citation>
    <scope>NUCLEOTIDE SEQUENCE</scope>
</reference>
<reference evidence="1" key="2">
    <citation type="submission" date="2014-07" db="EMBL/GenBank/DDBJ databases">
        <authorList>
            <person name="Hull J."/>
        </authorList>
    </citation>
    <scope>NUCLEOTIDE SEQUENCE</scope>
</reference>
<sequence length="170" mass="19002">MALRICVATSNLSCGYNRLEYLRRHSAVVVPDALRYHGNTTRYGRFSSINGSRWDHSGRRTVRCPTIYVVRSHELVPKSNSLALSSLDKHKTNDDVTEYKVRSTVGYGCKFTQSLRQHLVDPAHILVSVAAEELAKAYNPVLHPLIRSQLGAEVEVANQKDDGQQGTEPL</sequence>
<protein>
    <submittedName>
        <fullName evidence="1">Uncharacterized protein C12G12.11c</fullName>
    </submittedName>
</protein>
<gene>
    <name evidence="1" type="ORF">CM83_5367</name>
</gene>